<dbReference type="Proteomes" id="UP000308652">
    <property type="component" value="Unassembled WGS sequence"/>
</dbReference>
<keyword evidence="1" id="KW-0378">Hydrolase</keyword>
<proteinExistence type="predicted"/>
<dbReference type="GO" id="GO:0016787">
    <property type="term" value="F:hydrolase activity"/>
    <property type="evidence" value="ECO:0007669"/>
    <property type="project" value="UniProtKB-KW"/>
</dbReference>
<evidence type="ECO:0000313" key="1">
    <source>
        <dbReference type="EMBL" id="TFK44891.1"/>
    </source>
</evidence>
<evidence type="ECO:0000313" key="2">
    <source>
        <dbReference type="Proteomes" id="UP000308652"/>
    </source>
</evidence>
<gene>
    <name evidence="1" type="ORF">BDQ12DRAFT_594307</name>
</gene>
<reference evidence="1 2" key="1">
    <citation type="journal article" date="2019" name="Nat. Ecol. Evol.">
        <title>Megaphylogeny resolves global patterns of mushroom evolution.</title>
        <authorList>
            <person name="Varga T."/>
            <person name="Krizsan K."/>
            <person name="Foldi C."/>
            <person name="Dima B."/>
            <person name="Sanchez-Garcia M."/>
            <person name="Sanchez-Ramirez S."/>
            <person name="Szollosi G.J."/>
            <person name="Szarkandi J.G."/>
            <person name="Papp V."/>
            <person name="Albert L."/>
            <person name="Andreopoulos W."/>
            <person name="Angelini C."/>
            <person name="Antonin V."/>
            <person name="Barry K.W."/>
            <person name="Bougher N.L."/>
            <person name="Buchanan P."/>
            <person name="Buyck B."/>
            <person name="Bense V."/>
            <person name="Catcheside P."/>
            <person name="Chovatia M."/>
            <person name="Cooper J."/>
            <person name="Damon W."/>
            <person name="Desjardin D."/>
            <person name="Finy P."/>
            <person name="Geml J."/>
            <person name="Haridas S."/>
            <person name="Hughes K."/>
            <person name="Justo A."/>
            <person name="Karasinski D."/>
            <person name="Kautmanova I."/>
            <person name="Kiss B."/>
            <person name="Kocsube S."/>
            <person name="Kotiranta H."/>
            <person name="LaButti K.M."/>
            <person name="Lechner B.E."/>
            <person name="Liimatainen K."/>
            <person name="Lipzen A."/>
            <person name="Lukacs Z."/>
            <person name="Mihaltcheva S."/>
            <person name="Morgado L.N."/>
            <person name="Niskanen T."/>
            <person name="Noordeloos M.E."/>
            <person name="Ohm R.A."/>
            <person name="Ortiz-Santana B."/>
            <person name="Ovrebo C."/>
            <person name="Racz N."/>
            <person name="Riley R."/>
            <person name="Savchenko A."/>
            <person name="Shiryaev A."/>
            <person name="Soop K."/>
            <person name="Spirin V."/>
            <person name="Szebenyi C."/>
            <person name="Tomsovsky M."/>
            <person name="Tulloss R.E."/>
            <person name="Uehling J."/>
            <person name="Grigoriev I.V."/>
            <person name="Vagvolgyi C."/>
            <person name="Papp T."/>
            <person name="Martin F.M."/>
            <person name="Miettinen O."/>
            <person name="Hibbett D.S."/>
            <person name="Nagy L.G."/>
        </authorList>
    </citation>
    <scope>NUCLEOTIDE SEQUENCE [LARGE SCALE GENOMIC DNA]</scope>
    <source>
        <strain evidence="1 2">CBS 166.37</strain>
    </source>
</reference>
<dbReference type="OrthoDB" id="347435at2759"/>
<name>A0A5C3MU24_9AGAR</name>
<dbReference type="AlphaFoldDB" id="A0A5C3MU24"/>
<keyword evidence="2" id="KW-1185">Reference proteome</keyword>
<dbReference type="STRING" id="68775.A0A5C3MU24"/>
<accession>A0A5C3MU24</accession>
<sequence length="304" mass="34376">MSATELIAKHILEHRSKSTKPLFVALQGPQGSGKSYLAAHLHEYLIAEPYSLRVAVLSIDDLYLTHEGLVSLAADNSTNLLWQGRGQPGTHDINLGMHILSALKEGKSDVEIPHFDKSLYNGAGDRLPMDGSGRVIKQPPPVDVVILEGWCVGFYPISAEELQHRWDGMWKRERERLGLNEEQVARKIDLQDVNAKLKEYVRIWEFFDVLIKPLHKPASKKVESEYDIVYEWRLEQEHNMKAKNGGRGMSDDAVKSFVDRYIPGYVFFGDEIPSGPDYQHPKWTGKGLTLLVNERRAVVGTSTF</sequence>
<dbReference type="InterPro" id="IPR027417">
    <property type="entry name" value="P-loop_NTPase"/>
</dbReference>
<protein>
    <submittedName>
        <fullName evidence="1">P-loop containing nucleoside triphosphate hydrolase protein</fullName>
    </submittedName>
</protein>
<dbReference type="Gene3D" id="3.40.50.300">
    <property type="entry name" value="P-loop containing nucleotide triphosphate hydrolases"/>
    <property type="match status" value="1"/>
</dbReference>
<dbReference type="EMBL" id="ML213590">
    <property type="protein sequence ID" value="TFK44891.1"/>
    <property type="molecule type" value="Genomic_DNA"/>
</dbReference>
<organism evidence="1 2">
    <name type="scientific">Crucibulum laeve</name>
    <dbReference type="NCBI Taxonomy" id="68775"/>
    <lineage>
        <taxon>Eukaryota</taxon>
        <taxon>Fungi</taxon>
        <taxon>Dikarya</taxon>
        <taxon>Basidiomycota</taxon>
        <taxon>Agaricomycotina</taxon>
        <taxon>Agaricomycetes</taxon>
        <taxon>Agaricomycetidae</taxon>
        <taxon>Agaricales</taxon>
        <taxon>Agaricineae</taxon>
        <taxon>Nidulariaceae</taxon>
        <taxon>Crucibulum</taxon>
    </lineage>
</organism>
<dbReference type="PANTHER" id="PTHR10285">
    <property type="entry name" value="URIDINE KINASE"/>
    <property type="match status" value="1"/>
</dbReference>
<dbReference type="SUPFAM" id="SSF52540">
    <property type="entry name" value="P-loop containing nucleoside triphosphate hydrolases"/>
    <property type="match status" value="1"/>
</dbReference>